<reference evidence="4" key="1">
    <citation type="journal article" date="2014" name="Int. J. Syst. Evol. Microbiol.">
        <title>Complete genome sequence of Corynebacterium casei LMG S-19264T (=DSM 44701T), isolated from a smear-ripened cheese.</title>
        <authorList>
            <consortium name="US DOE Joint Genome Institute (JGI-PGF)"/>
            <person name="Walter F."/>
            <person name="Albersmeier A."/>
            <person name="Kalinowski J."/>
            <person name="Ruckert C."/>
        </authorList>
    </citation>
    <scope>NUCLEOTIDE SEQUENCE</scope>
    <source>
        <strain evidence="4">CGMCC 1.15343</strain>
    </source>
</reference>
<keyword evidence="2" id="KW-0012">Acyltransferase</keyword>
<organism evidence="4 5">
    <name type="scientific">Pedobacter quisquiliarum</name>
    <dbReference type="NCBI Taxonomy" id="1834438"/>
    <lineage>
        <taxon>Bacteria</taxon>
        <taxon>Pseudomonadati</taxon>
        <taxon>Bacteroidota</taxon>
        <taxon>Sphingobacteriia</taxon>
        <taxon>Sphingobacteriales</taxon>
        <taxon>Sphingobacteriaceae</taxon>
        <taxon>Pedobacter</taxon>
    </lineage>
</organism>
<comment type="caution">
    <text evidence="4">The sequence shown here is derived from an EMBL/GenBank/DDBJ whole genome shotgun (WGS) entry which is preliminary data.</text>
</comment>
<dbReference type="InterPro" id="IPR016181">
    <property type="entry name" value="Acyl_CoA_acyltransferase"/>
</dbReference>
<dbReference type="PANTHER" id="PTHR42919">
    <property type="entry name" value="N-ALPHA-ACETYLTRANSFERASE"/>
    <property type="match status" value="1"/>
</dbReference>
<protein>
    <submittedName>
        <fullName evidence="4">N-acetyltransferase</fullName>
    </submittedName>
</protein>
<feature type="domain" description="N-acetyltransferase" evidence="3">
    <location>
        <begin position="4"/>
        <end position="172"/>
    </location>
</feature>
<dbReference type="EMBL" id="BMIL01000004">
    <property type="protein sequence ID" value="GGC62707.1"/>
    <property type="molecule type" value="Genomic_DNA"/>
</dbReference>
<evidence type="ECO:0000256" key="1">
    <source>
        <dbReference type="ARBA" id="ARBA00022679"/>
    </source>
</evidence>
<keyword evidence="5" id="KW-1185">Reference proteome</keyword>
<evidence type="ECO:0000259" key="3">
    <source>
        <dbReference type="PROSITE" id="PS51186"/>
    </source>
</evidence>
<name>A0A916U859_9SPHI</name>
<dbReference type="InterPro" id="IPR000182">
    <property type="entry name" value="GNAT_dom"/>
</dbReference>
<dbReference type="CDD" id="cd04301">
    <property type="entry name" value="NAT_SF"/>
    <property type="match status" value="1"/>
</dbReference>
<dbReference type="Proteomes" id="UP000651668">
    <property type="component" value="Unassembled WGS sequence"/>
</dbReference>
<evidence type="ECO:0000313" key="5">
    <source>
        <dbReference type="Proteomes" id="UP000651668"/>
    </source>
</evidence>
<dbReference type="Gene3D" id="3.40.630.30">
    <property type="match status" value="1"/>
</dbReference>
<evidence type="ECO:0000256" key="2">
    <source>
        <dbReference type="ARBA" id="ARBA00023315"/>
    </source>
</evidence>
<dbReference type="Pfam" id="PF00583">
    <property type="entry name" value="Acetyltransf_1"/>
    <property type="match status" value="1"/>
</dbReference>
<gene>
    <name evidence="4" type="primary">wecD</name>
    <name evidence="4" type="ORF">GCM10011387_15390</name>
</gene>
<evidence type="ECO:0000313" key="4">
    <source>
        <dbReference type="EMBL" id="GGC62707.1"/>
    </source>
</evidence>
<dbReference type="PANTHER" id="PTHR42919:SF8">
    <property type="entry name" value="N-ALPHA-ACETYLTRANSFERASE 50"/>
    <property type="match status" value="1"/>
</dbReference>
<dbReference type="SUPFAM" id="SSF55729">
    <property type="entry name" value="Acyl-CoA N-acyltransferases (Nat)"/>
    <property type="match status" value="1"/>
</dbReference>
<sequence>MESLEIVPVGIDHLEDLQEIGRTTFKEAFSAENAEESLAKYLEEGFSRERLSSELNNKESQFYFAKMNGNILGYLKLNTGQAQTELKEAEGLEIERIYVLQAFLGKKVGQALYEKAITVAREMNMKYVWLGVWENNLRAIQFYSKNGFVAFDKHFFKLGDEEQTDLMMKKVL</sequence>
<dbReference type="PROSITE" id="PS51186">
    <property type="entry name" value="GNAT"/>
    <property type="match status" value="1"/>
</dbReference>
<keyword evidence="1" id="KW-0808">Transferase</keyword>
<reference evidence="4" key="2">
    <citation type="submission" date="2020-09" db="EMBL/GenBank/DDBJ databases">
        <authorList>
            <person name="Sun Q."/>
            <person name="Zhou Y."/>
        </authorList>
    </citation>
    <scope>NUCLEOTIDE SEQUENCE</scope>
    <source>
        <strain evidence="4">CGMCC 1.15343</strain>
    </source>
</reference>
<dbReference type="RefSeq" id="WP_188626282.1">
    <property type="nucleotide sequence ID" value="NZ_BMIL01000004.1"/>
</dbReference>
<dbReference type="GO" id="GO:0016747">
    <property type="term" value="F:acyltransferase activity, transferring groups other than amino-acyl groups"/>
    <property type="evidence" value="ECO:0007669"/>
    <property type="project" value="InterPro"/>
</dbReference>
<dbReference type="InterPro" id="IPR051556">
    <property type="entry name" value="N-term/lysine_N-AcTrnsfr"/>
</dbReference>
<proteinExistence type="predicted"/>
<accession>A0A916U859</accession>
<dbReference type="AlphaFoldDB" id="A0A916U859"/>